<proteinExistence type="inferred from homology"/>
<evidence type="ECO:0000256" key="3">
    <source>
        <dbReference type="ARBA" id="ARBA00023125"/>
    </source>
</evidence>
<evidence type="ECO:0000259" key="5">
    <source>
        <dbReference type="Pfam" id="PF01420"/>
    </source>
</evidence>
<keyword evidence="2" id="KW-0680">Restriction system</keyword>
<evidence type="ECO:0000313" key="6">
    <source>
        <dbReference type="EMBL" id="ONM43034.1"/>
    </source>
</evidence>
<protein>
    <recommendedName>
        <fullName evidence="5">Type I restriction modification DNA specificity domain-containing protein</fullName>
    </recommendedName>
</protein>
<dbReference type="REBASE" id="194701">
    <property type="entry name" value="S.Ppa46540ORF15040P"/>
</dbReference>
<reference evidence="6 7" key="1">
    <citation type="submission" date="2017-01" db="EMBL/GenBank/DDBJ databases">
        <title>Draft genome sequence of Pseudomonas pachastrellae type strain CCUG 46540T from a deep sea.</title>
        <authorList>
            <person name="Gomila M."/>
            <person name="Mulet M."/>
            <person name="Lalucat J."/>
            <person name="Garcia-Valdes E."/>
        </authorList>
    </citation>
    <scope>NUCLEOTIDE SEQUENCE [LARGE SCALE GENOMIC DNA]</scope>
    <source>
        <strain evidence="6 7">CCUG 46540</strain>
    </source>
</reference>
<evidence type="ECO:0000256" key="4">
    <source>
        <dbReference type="SAM" id="Coils"/>
    </source>
</evidence>
<dbReference type="CDD" id="cd17522">
    <property type="entry name" value="RMtype1_S_MjaORF1531P-TRD1-CR1_like"/>
    <property type="match status" value="1"/>
</dbReference>
<keyword evidence="7" id="KW-1185">Reference proteome</keyword>
<dbReference type="EMBL" id="MUBC01000038">
    <property type="protein sequence ID" value="ONM43034.1"/>
    <property type="molecule type" value="Genomic_DNA"/>
</dbReference>
<organism evidence="6 7">
    <name type="scientific">Halopseudomonas pachastrellae</name>
    <dbReference type="NCBI Taxonomy" id="254161"/>
    <lineage>
        <taxon>Bacteria</taxon>
        <taxon>Pseudomonadati</taxon>
        <taxon>Pseudomonadota</taxon>
        <taxon>Gammaproteobacteria</taxon>
        <taxon>Pseudomonadales</taxon>
        <taxon>Pseudomonadaceae</taxon>
        <taxon>Halopseudomonas</taxon>
    </lineage>
</organism>
<dbReference type="InterPro" id="IPR044946">
    <property type="entry name" value="Restrct_endonuc_typeI_TRD_sf"/>
</dbReference>
<keyword evidence="4" id="KW-0175">Coiled coil</keyword>
<dbReference type="Pfam" id="PF01420">
    <property type="entry name" value="Methylase_S"/>
    <property type="match status" value="1"/>
</dbReference>
<dbReference type="GO" id="GO:0003677">
    <property type="term" value="F:DNA binding"/>
    <property type="evidence" value="ECO:0007669"/>
    <property type="project" value="UniProtKB-KW"/>
</dbReference>
<evidence type="ECO:0000256" key="1">
    <source>
        <dbReference type="ARBA" id="ARBA00010923"/>
    </source>
</evidence>
<evidence type="ECO:0000313" key="7">
    <source>
        <dbReference type="Proteomes" id="UP000242847"/>
    </source>
</evidence>
<name>A0A1S8DCA2_9GAMM</name>
<dbReference type="InterPro" id="IPR000055">
    <property type="entry name" value="Restrct_endonuc_typeI_TRD"/>
</dbReference>
<dbReference type="Gene3D" id="1.10.287.1120">
    <property type="entry name" value="Bipartite methylase S protein"/>
    <property type="match status" value="1"/>
</dbReference>
<accession>A0A1S8DCA2</accession>
<dbReference type="PANTHER" id="PTHR30408">
    <property type="entry name" value="TYPE-1 RESTRICTION ENZYME ECOKI SPECIFICITY PROTEIN"/>
    <property type="match status" value="1"/>
</dbReference>
<gene>
    <name evidence="6" type="ORF">BXT89_15050</name>
</gene>
<dbReference type="AlphaFoldDB" id="A0A1S8DCA2"/>
<comment type="similarity">
    <text evidence="1">Belongs to the type-I restriction system S methylase family.</text>
</comment>
<feature type="domain" description="Type I restriction modification DNA specificity" evidence="5">
    <location>
        <begin position="19"/>
        <end position="169"/>
    </location>
</feature>
<dbReference type="InterPro" id="IPR052021">
    <property type="entry name" value="Type-I_RS_S_subunit"/>
</dbReference>
<feature type="coiled-coil region" evidence="4">
    <location>
        <begin position="156"/>
        <end position="183"/>
    </location>
</feature>
<dbReference type="Proteomes" id="UP000242847">
    <property type="component" value="Unassembled WGS sequence"/>
</dbReference>
<comment type="caution">
    <text evidence="6">The sequence shown here is derived from an EMBL/GenBank/DDBJ whole genome shotgun (WGS) entry which is preliminary data.</text>
</comment>
<dbReference type="STRING" id="254161.SAMN05216256_10354"/>
<dbReference type="Gene3D" id="3.90.220.20">
    <property type="entry name" value="DNA methylase specificity domains"/>
    <property type="match status" value="1"/>
</dbReference>
<keyword evidence="3" id="KW-0238">DNA-binding</keyword>
<dbReference type="PANTHER" id="PTHR30408:SF12">
    <property type="entry name" value="TYPE I RESTRICTION ENZYME MJAVIII SPECIFICITY SUBUNIT"/>
    <property type="match status" value="1"/>
</dbReference>
<dbReference type="GO" id="GO:0009307">
    <property type="term" value="P:DNA restriction-modification system"/>
    <property type="evidence" value="ECO:0007669"/>
    <property type="project" value="UniProtKB-KW"/>
</dbReference>
<evidence type="ECO:0000256" key="2">
    <source>
        <dbReference type="ARBA" id="ARBA00022747"/>
    </source>
</evidence>
<dbReference type="SUPFAM" id="SSF116734">
    <property type="entry name" value="DNA methylase specificity domain"/>
    <property type="match status" value="1"/>
</dbReference>
<sequence length="192" mass="21418">MARLGDLVSRMANGCVYTPDEKNGVPITRIETISDGTINWNRIGHAKPSPEIESYKIQHGDILYSHINSIDHIGKVARYSDCKPLYHGMNLILLRPNSNIDSDFLFFLLSSETIRRIARTLAKQAVSQASINTKELRALELTIPDVGEQIAVASTLSDMDAELAALESRRDKARQLKQGMMQELLSGRIRLA</sequence>